<protein>
    <recommendedName>
        <fullName evidence="2">Cytokinin riboside 5'-monophosphate phosphoribohydrolase</fullName>
        <ecNumber evidence="2">3.2.2.n1</ecNumber>
    </recommendedName>
</protein>
<dbReference type="AlphaFoldDB" id="A0A0D8BR67"/>
<dbReference type="Proteomes" id="UP000032522">
    <property type="component" value="Unassembled WGS sequence"/>
</dbReference>
<dbReference type="GO" id="GO:0009691">
    <property type="term" value="P:cytokinin biosynthetic process"/>
    <property type="evidence" value="ECO:0007669"/>
    <property type="project" value="UniProtKB-UniRule"/>
</dbReference>
<accession>A0A0D8BR67</accession>
<evidence type="ECO:0000313" key="3">
    <source>
        <dbReference type="EMBL" id="KJE26635.1"/>
    </source>
</evidence>
<dbReference type="GO" id="GO:0016799">
    <property type="term" value="F:hydrolase activity, hydrolyzing N-glycosyl compounds"/>
    <property type="evidence" value="ECO:0007669"/>
    <property type="project" value="TreeGrafter"/>
</dbReference>
<dbReference type="EC" id="3.2.2.n1" evidence="2"/>
<organism evidence="3 4">
    <name type="scientific">Geobacillus kaustophilus</name>
    <dbReference type="NCBI Taxonomy" id="1462"/>
    <lineage>
        <taxon>Bacteria</taxon>
        <taxon>Bacillati</taxon>
        <taxon>Bacillota</taxon>
        <taxon>Bacilli</taxon>
        <taxon>Bacillales</taxon>
        <taxon>Anoxybacillaceae</taxon>
        <taxon>Geobacillus</taxon>
        <taxon>Geobacillus thermoleovorans group</taxon>
    </lineage>
</organism>
<dbReference type="OrthoDB" id="9801098at2"/>
<dbReference type="Gene3D" id="3.40.50.450">
    <property type="match status" value="1"/>
</dbReference>
<dbReference type="InterPro" id="IPR031100">
    <property type="entry name" value="LOG_fam"/>
</dbReference>
<dbReference type="NCBIfam" id="TIGR00730">
    <property type="entry name" value="Rossman fold protein, TIGR00730 family"/>
    <property type="match status" value="1"/>
</dbReference>
<reference evidence="3 4" key="1">
    <citation type="submission" date="2015-01" db="EMBL/GenBank/DDBJ databases">
        <authorList>
            <person name="Filippidou S."/>
            <person name="Jeanneret N."/>
            <person name="Russel-Delif L."/>
            <person name="Junier T."/>
            <person name="Wunderlin T."/>
            <person name="Molina V."/>
            <person name="Johnson S.L."/>
            <person name="Davenport K.W."/>
            <person name="Chain P.S."/>
            <person name="Dorador C."/>
            <person name="Junier P."/>
        </authorList>
    </citation>
    <scope>NUCLEOTIDE SEQUENCE [LARGE SCALE GENOMIC DNA]</scope>
    <source>
        <strain evidence="3 4">Et7/4</strain>
    </source>
</reference>
<evidence type="ECO:0000256" key="2">
    <source>
        <dbReference type="RuleBase" id="RU363015"/>
    </source>
</evidence>
<gene>
    <name evidence="3" type="primary">yvdD</name>
    <name evidence="3" type="ORF">LG52_2895</name>
</gene>
<dbReference type="PANTHER" id="PTHR31223">
    <property type="entry name" value="LOG FAMILY PROTEIN YJL055W"/>
    <property type="match status" value="1"/>
</dbReference>
<dbReference type="Pfam" id="PF03641">
    <property type="entry name" value="Lysine_decarbox"/>
    <property type="match status" value="1"/>
</dbReference>
<keyword evidence="2" id="KW-0203">Cytokinin biosynthesis</keyword>
<sequence length="191" mass="21288">MKAICVFCGSSYGQSQKYKEAAQELGTFFARSGITLIYGGGTRGLMGEVAEAALGHQGRVVGIIPQFLKDREVAHDRLTKLLVVDTMHTRKAKMYEAADGFIAMPGGYGTYEELFEVLSWSRVGLHQKPIGLLNVDGFFDPLLDLLRHTVENGFAAPEDLDLIVSAEDILTLYERMKTFRHHRCSRACERD</sequence>
<proteinExistence type="inferred from homology"/>
<evidence type="ECO:0000313" key="4">
    <source>
        <dbReference type="Proteomes" id="UP000032522"/>
    </source>
</evidence>
<dbReference type="InterPro" id="IPR005269">
    <property type="entry name" value="LOG"/>
</dbReference>
<dbReference type="EMBL" id="JYBP01000003">
    <property type="protein sequence ID" value="KJE26635.1"/>
    <property type="molecule type" value="Genomic_DNA"/>
</dbReference>
<name>A0A0D8BR67_GEOKU</name>
<dbReference type="RefSeq" id="WP_044732435.1">
    <property type="nucleotide sequence ID" value="NZ_JYBP01000003.1"/>
</dbReference>
<dbReference type="PATRIC" id="fig|1462.6.peg.3192"/>
<dbReference type="PANTHER" id="PTHR31223:SF70">
    <property type="entry name" value="LOG FAMILY PROTEIN YJL055W"/>
    <property type="match status" value="1"/>
</dbReference>
<dbReference type="SUPFAM" id="SSF102405">
    <property type="entry name" value="MCP/YpsA-like"/>
    <property type="match status" value="1"/>
</dbReference>
<comment type="caution">
    <text evidence="3">The sequence shown here is derived from an EMBL/GenBank/DDBJ whole genome shotgun (WGS) entry which is preliminary data.</text>
</comment>
<comment type="similarity">
    <text evidence="1 2">Belongs to the LOG family.</text>
</comment>
<keyword evidence="2" id="KW-0378">Hydrolase</keyword>
<dbReference type="GO" id="GO:0005829">
    <property type="term" value="C:cytosol"/>
    <property type="evidence" value="ECO:0007669"/>
    <property type="project" value="TreeGrafter"/>
</dbReference>
<evidence type="ECO:0000256" key="1">
    <source>
        <dbReference type="ARBA" id="ARBA00006763"/>
    </source>
</evidence>